<name>Q2IWL2_RHOP2</name>
<reference evidence="3 4" key="1">
    <citation type="submission" date="2006-01" db="EMBL/GenBank/DDBJ databases">
        <title>Complete sequence of Rhodopseudomonas palustris HaA2.</title>
        <authorList>
            <consortium name="US DOE Joint Genome Institute"/>
            <person name="Copeland A."/>
            <person name="Lucas S."/>
            <person name="Lapidus A."/>
            <person name="Barry K."/>
            <person name="Detter J.C."/>
            <person name="Glavina T."/>
            <person name="Hammon N."/>
            <person name="Israni S."/>
            <person name="Pitluck S."/>
            <person name="Chain P."/>
            <person name="Malfatti S."/>
            <person name="Shin M."/>
            <person name="Vergez L."/>
            <person name="Schmutz J."/>
            <person name="Larimer F."/>
            <person name="Land M."/>
            <person name="Hauser L."/>
            <person name="Pelletier D.A."/>
            <person name="Kyrpides N."/>
            <person name="Anderson I."/>
            <person name="Oda Y."/>
            <person name="Harwood C.S."/>
            <person name="Richardson P."/>
        </authorList>
    </citation>
    <scope>NUCLEOTIDE SEQUENCE [LARGE SCALE GENOMIC DNA]</scope>
    <source>
        <strain evidence="3 4">HaA2</strain>
    </source>
</reference>
<dbReference type="AlphaFoldDB" id="Q2IWL2"/>
<accession>Q2IWL2</accession>
<feature type="signal peptide" evidence="1">
    <location>
        <begin position="1"/>
        <end position="24"/>
    </location>
</feature>
<evidence type="ECO:0000313" key="4">
    <source>
        <dbReference type="Proteomes" id="UP000008809"/>
    </source>
</evidence>
<feature type="chain" id="PRO_5004210319" evidence="1">
    <location>
        <begin position="25"/>
        <end position="377"/>
    </location>
</feature>
<organism evidence="3 4">
    <name type="scientific">Rhodopseudomonas palustris (strain HaA2)</name>
    <dbReference type="NCBI Taxonomy" id="316058"/>
    <lineage>
        <taxon>Bacteria</taxon>
        <taxon>Pseudomonadati</taxon>
        <taxon>Pseudomonadota</taxon>
        <taxon>Alphaproteobacteria</taxon>
        <taxon>Hyphomicrobiales</taxon>
        <taxon>Nitrobacteraceae</taxon>
        <taxon>Rhodopseudomonas</taxon>
    </lineage>
</organism>
<dbReference type="STRING" id="316058.RPB_2696"/>
<dbReference type="KEGG" id="rpb:RPB_2696"/>
<evidence type="ECO:0000256" key="1">
    <source>
        <dbReference type="SAM" id="SignalP"/>
    </source>
</evidence>
<dbReference type="OrthoDB" id="9775594at2"/>
<dbReference type="InterPro" id="IPR002491">
    <property type="entry name" value="ABC_transptr_periplasmic_BD"/>
</dbReference>
<dbReference type="Proteomes" id="UP000008809">
    <property type="component" value="Chromosome"/>
</dbReference>
<gene>
    <name evidence="3" type="ordered locus">RPB_2696</name>
</gene>
<dbReference type="Gene3D" id="3.40.50.1980">
    <property type="entry name" value="Nitrogenase molybdenum iron protein domain"/>
    <property type="match status" value="2"/>
</dbReference>
<proteinExistence type="predicted"/>
<dbReference type="PROSITE" id="PS50983">
    <property type="entry name" value="FE_B12_PBP"/>
    <property type="match status" value="1"/>
</dbReference>
<evidence type="ECO:0000259" key="2">
    <source>
        <dbReference type="PROSITE" id="PS50983"/>
    </source>
</evidence>
<dbReference type="InterPro" id="IPR050902">
    <property type="entry name" value="ABC_Transporter_SBP"/>
</dbReference>
<feature type="domain" description="Fe/B12 periplasmic-binding" evidence="2">
    <location>
        <begin position="46"/>
        <end position="343"/>
    </location>
</feature>
<keyword evidence="1" id="KW-0732">Signal</keyword>
<sequence>MRSTMAIVAALVWGLLGAAGPVAAETTVTVRDVAGREVTLVTPVKRILLGEGRQFLALALLHPDPESLLAAWSGDMRRQDKVLYQQYLAKFPGLGRVPLVSTGSPDTFSVEQALAAAPEVAILSGGFGPSQRSDDVVRKLESAGVPVVFIDFVEQPLRNTVPSIRLLGQLLGREARAEEFIGFYQSHMDRITNRLAAAKPALPNVLMHAHAGHQDCCNSPGRATIGAFVDVAGGHNIATDVLKRPVGHLSREYVISRNPDVYVGTGGMHLEALGGLVMGPGVDAARSRRLLASVVSKPGLAGLSAVRNGRVHGIWHLFNNMPLNVLAVEAMAKWFHPELFADVDPDASLRELNERFLPVPMQGTFWVSVDDVGARSR</sequence>
<dbReference type="Pfam" id="PF01497">
    <property type="entry name" value="Peripla_BP_2"/>
    <property type="match status" value="1"/>
</dbReference>
<dbReference type="eggNOG" id="COG0614">
    <property type="taxonomic scope" value="Bacteria"/>
</dbReference>
<dbReference type="EMBL" id="CP000250">
    <property type="protein sequence ID" value="ABD07398.1"/>
    <property type="molecule type" value="Genomic_DNA"/>
</dbReference>
<protein>
    <submittedName>
        <fullName evidence="3">Periplasmic binding protein</fullName>
    </submittedName>
</protein>
<evidence type="ECO:0000313" key="3">
    <source>
        <dbReference type="EMBL" id="ABD07398.1"/>
    </source>
</evidence>
<dbReference type="HOGENOM" id="CLU_038034_5_0_5"/>
<dbReference type="PANTHER" id="PTHR30535:SF34">
    <property type="entry name" value="MOLYBDATE-BINDING PROTEIN MOLA"/>
    <property type="match status" value="1"/>
</dbReference>
<keyword evidence="4" id="KW-1185">Reference proteome</keyword>
<dbReference type="PANTHER" id="PTHR30535">
    <property type="entry name" value="VITAMIN B12-BINDING PROTEIN"/>
    <property type="match status" value="1"/>
</dbReference>
<dbReference type="SUPFAM" id="SSF53807">
    <property type="entry name" value="Helical backbone' metal receptor"/>
    <property type="match status" value="1"/>
</dbReference>